<organism evidence="1 2">
    <name type="scientific">Pseudomonas ulcerans</name>
    <dbReference type="NCBI Taxonomy" id="3115852"/>
    <lineage>
        <taxon>Bacteria</taxon>
        <taxon>Pseudomonadati</taxon>
        <taxon>Pseudomonadota</taxon>
        <taxon>Gammaproteobacteria</taxon>
        <taxon>Pseudomonadales</taxon>
        <taxon>Pseudomonadaceae</taxon>
        <taxon>Pseudomonas</taxon>
    </lineage>
</organism>
<sequence length="154" mass="17521">MRASELEKILEYLGRSHADLVANHVIPDLELQEIYPGSERRHITLEQGLELDFLPDDKVFTALFITLRTTTPSTTKYLGELPEEFFSEMDQEMVIDLFGDPVASRGPVRMPEPIGQTGGWASYIYDEEMFPGVELQFQYTADMQVKTIVFALGK</sequence>
<dbReference type="RefSeq" id="WP_330072834.1">
    <property type="nucleotide sequence ID" value="NZ_JAZDQJ010000001.1"/>
</dbReference>
<dbReference type="InterPro" id="IPR045657">
    <property type="entry name" value="DUF6392"/>
</dbReference>
<reference evidence="1 2" key="1">
    <citation type="submission" date="2024-01" db="EMBL/GenBank/DDBJ databases">
        <title>Unpublished Manusciprt.</title>
        <authorList>
            <person name="Duman M."/>
            <person name="Valdes E.G."/>
            <person name="Ajmi N."/>
            <person name="Altun S."/>
            <person name="Saticioglu I.B."/>
        </authorList>
    </citation>
    <scope>NUCLEOTIDE SEQUENCE [LARGE SCALE GENOMIC DNA]</scope>
    <source>
        <strain evidence="1 2">148P</strain>
    </source>
</reference>
<dbReference type="Proteomes" id="UP001335100">
    <property type="component" value="Unassembled WGS sequence"/>
</dbReference>
<comment type="caution">
    <text evidence="1">The sequence shown here is derived from an EMBL/GenBank/DDBJ whole genome shotgun (WGS) entry which is preliminary data.</text>
</comment>
<keyword evidence="2" id="KW-1185">Reference proteome</keyword>
<dbReference type="EMBL" id="JAZDQJ010000001">
    <property type="protein sequence ID" value="MEE1931862.1"/>
    <property type="molecule type" value="Genomic_DNA"/>
</dbReference>
<protein>
    <submittedName>
        <fullName evidence="1">DUF6392 family protein</fullName>
    </submittedName>
</protein>
<dbReference type="Pfam" id="PF19929">
    <property type="entry name" value="DUF6392"/>
    <property type="match status" value="1"/>
</dbReference>
<evidence type="ECO:0000313" key="1">
    <source>
        <dbReference type="EMBL" id="MEE1931862.1"/>
    </source>
</evidence>
<accession>A0ABU7HK08</accession>
<name>A0ABU7HK08_9PSED</name>
<proteinExistence type="predicted"/>
<evidence type="ECO:0000313" key="2">
    <source>
        <dbReference type="Proteomes" id="UP001335100"/>
    </source>
</evidence>
<gene>
    <name evidence="1" type="ORF">V0R50_01410</name>
</gene>